<feature type="DNA-binding region" description="H-T-H motif" evidence="2">
    <location>
        <begin position="24"/>
        <end position="43"/>
    </location>
</feature>
<organism evidence="4 5">
    <name type="scientific">Seongchinamella sediminis</name>
    <dbReference type="NCBI Taxonomy" id="2283635"/>
    <lineage>
        <taxon>Bacteria</taxon>
        <taxon>Pseudomonadati</taxon>
        <taxon>Pseudomonadota</taxon>
        <taxon>Gammaproteobacteria</taxon>
        <taxon>Cellvibrionales</taxon>
        <taxon>Halieaceae</taxon>
        <taxon>Seongchinamella</taxon>
    </lineage>
</organism>
<reference evidence="4 5" key="1">
    <citation type="submission" date="2018-07" db="EMBL/GenBank/DDBJ databases">
        <title>Halioglobus sp. genome submission.</title>
        <authorList>
            <person name="Ye M.-Q."/>
            <person name="Du Z.-J."/>
        </authorList>
    </citation>
    <scope>NUCLEOTIDE SEQUENCE [LARGE SCALE GENOMIC DNA]</scope>
    <source>
        <strain evidence="4 5">U0301</strain>
    </source>
</reference>
<dbReference type="InterPro" id="IPR009057">
    <property type="entry name" value="Homeodomain-like_sf"/>
</dbReference>
<name>A0A3L7DUK9_9GAMM</name>
<dbReference type="RefSeq" id="WP_117956383.1">
    <property type="nucleotide sequence ID" value="NZ_QRAN01000019.1"/>
</dbReference>
<keyword evidence="1 2" id="KW-0238">DNA-binding</keyword>
<protein>
    <submittedName>
        <fullName evidence="4">TetR family transcriptional regulator</fullName>
    </submittedName>
</protein>
<accession>A0A3L7DUK9</accession>
<dbReference type="SUPFAM" id="SSF46689">
    <property type="entry name" value="Homeodomain-like"/>
    <property type="match status" value="1"/>
</dbReference>
<dbReference type="PANTHER" id="PTHR43479">
    <property type="entry name" value="ACREF/ENVCD OPERON REPRESSOR-RELATED"/>
    <property type="match status" value="1"/>
</dbReference>
<sequence>MKTRDRILHTSLLLFNEEGEEQTTTIDIANEMDISPGNLYYHFKGKDQIIAELFHQYETALSGTLTAPIEQPLAGPGDVEQNWYYLYVVLEEMYQYRFLYHNLDNILQRYPDIRRNFKRLLQLKRATLYAICQTLLQQSVINTGEQQLLGLVDNMTLHLTFWFSYDQLLHQERNPAVTIHQGVLQLLTMVAPYLGDEQLSFYRDCEAIYANMLEQDS</sequence>
<evidence type="ECO:0000259" key="3">
    <source>
        <dbReference type="PROSITE" id="PS50977"/>
    </source>
</evidence>
<gene>
    <name evidence="4" type="ORF">DWB85_15525</name>
</gene>
<evidence type="ECO:0000313" key="5">
    <source>
        <dbReference type="Proteomes" id="UP000265509"/>
    </source>
</evidence>
<comment type="caution">
    <text evidence="4">The sequence shown here is derived from an EMBL/GenBank/DDBJ whole genome shotgun (WGS) entry which is preliminary data.</text>
</comment>
<dbReference type="PANTHER" id="PTHR43479:SF12">
    <property type="entry name" value="TRANSCRIPTIONAL REGULATORY PROTEIN"/>
    <property type="match status" value="1"/>
</dbReference>
<proteinExistence type="predicted"/>
<dbReference type="AlphaFoldDB" id="A0A3L7DUK9"/>
<dbReference type="OrthoDB" id="5816932at2"/>
<feature type="domain" description="HTH tetR-type" evidence="3">
    <location>
        <begin position="1"/>
        <end position="61"/>
    </location>
</feature>
<dbReference type="InterPro" id="IPR050624">
    <property type="entry name" value="HTH-type_Tx_Regulator"/>
</dbReference>
<keyword evidence="5" id="KW-1185">Reference proteome</keyword>
<dbReference type="Pfam" id="PF13972">
    <property type="entry name" value="TetR"/>
    <property type="match status" value="1"/>
</dbReference>
<dbReference type="Pfam" id="PF00440">
    <property type="entry name" value="TetR_N"/>
    <property type="match status" value="1"/>
</dbReference>
<dbReference type="GO" id="GO:0003677">
    <property type="term" value="F:DNA binding"/>
    <property type="evidence" value="ECO:0007669"/>
    <property type="project" value="UniProtKB-UniRule"/>
</dbReference>
<dbReference type="Proteomes" id="UP000265509">
    <property type="component" value="Unassembled WGS sequence"/>
</dbReference>
<evidence type="ECO:0000256" key="1">
    <source>
        <dbReference type="ARBA" id="ARBA00023125"/>
    </source>
</evidence>
<dbReference type="InterPro" id="IPR025722">
    <property type="entry name" value="TetR"/>
</dbReference>
<dbReference type="PRINTS" id="PR00455">
    <property type="entry name" value="HTHTETR"/>
</dbReference>
<dbReference type="EMBL" id="QRAN01000019">
    <property type="protein sequence ID" value="RLQ20806.1"/>
    <property type="molecule type" value="Genomic_DNA"/>
</dbReference>
<dbReference type="Gene3D" id="1.10.357.10">
    <property type="entry name" value="Tetracycline Repressor, domain 2"/>
    <property type="match status" value="1"/>
</dbReference>
<evidence type="ECO:0000256" key="2">
    <source>
        <dbReference type="PROSITE-ProRule" id="PRU00335"/>
    </source>
</evidence>
<evidence type="ECO:0000313" key="4">
    <source>
        <dbReference type="EMBL" id="RLQ20806.1"/>
    </source>
</evidence>
<dbReference type="InterPro" id="IPR001647">
    <property type="entry name" value="HTH_TetR"/>
</dbReference>
<dbReference type="PROSITE" id="PS50977">
    <property type="entry name" value="HTH_TETR_2"/>
    <property type="match status" value="1"/>
</dbReference>